<evidence type="ECO:0000256" key="3">
    <source>
        <dbReference type="ARBA" id="ARBA00023027"/>
    </source>
</evidence>
<evidence type="ECO:0000256" key="5">
    <source>
        <dbReference type="PIRSR" id="PIRSR036492-1"/>
    </source>
</evidence>
<evidence type="ECO:0000256" key="4">
    <source>
        <dbReference type="PIRNR" id="PIRNR036492"/>
    </source>
</evidence>
<dbReference type="PIRSF" id="PIRSF036492">
    <property type="entry name" value="ALDH"/>
    <property type="match status" value="1"/>
</dbReference>
<dbReference type="PANTHER" id="PTHR43570">
    <property type="entry name" value="ALDEHYDE DEHYDROGENASE"/>
    <property type="match status" value="1"/>
</dbReference>
<dbReference type="PANTHER" id="PTHR43570:SF16">
    <property type="entry name" value="ALDEHYDE DEHYDROGENASE TYPE III, ISOFORM Q"/>
    <property type="match status" value="1"/>
</dbReference>
<protein>
    <recommendedName>
        <fullName evidence="4">Aldehyde dehydrogenase</fullName>
    </recommendedName>
</protein>
<dbReference type="GO" id="GO:0005737">
    <property type="term" value="C:cytoplasm"/>
    <property type="evidence" value="ECO:0007669"/>
    <property type="project" value="TreeGrafter"/>
</dbReference>
<keyword evidence="2 4" id="KW-0560">Oxidoreductase</keyword>
<dbReference type="Gene3D" id="3.40.605.10">
    <property type="entry name" value="Aldehyde Dehydrogenase, Chain A, domain 1"/>
    <property type="match status" value="1"/>
</dbReference>
<dbReference type="EMBL" id="JACRTD010000001">
    <property type="protein sequence ID" value="MBC8584138.1"/>
    <property type="molecule type" value="Genomic_DNA"/>
</dbReference>
<evidence type="ECO:0000256" key="7">
    <source>
        <dbReference type="RuleBase" id="RU003345"/>
    </source>
</evidence>
<evidence type="ECO:0000259" key="8">
    <source>
        <dbReference type="Pfam" id="PF00171"/>
    </source>
</evidence>
<dbReference type="FunFam" id="3.40.309.10:FF:000003">
    <property type="entry name" value="Aldehyde dehydrogenase"/>
    <property type="match status" value="1"/>
</dbReference>
<gene>
    <name evidence="9" type="ORF">H8705_00880</name>
</gene>
<keyword evidence="3" id="KW-0520">NAD</keyword>
<comment type="caution">
    <text evidence="9">The sequence shown here is derived from an EMBL/GenBank/DDBJ whole genome shotgun (WGS) entry which is preliminary data.</text>
</comment>
<dbReference type="GO" id="GO:0006081">
    <property type="term" value="P:aldehyde metabolic process"/>
    <property type="evidence" value="ECO:0007669"/>
    <property type="project" value="InterPro"/>
</dbReference>
<evidence type="ECO:0000256" key="1">
    <source>
        <dbReference type="ARBA" id="ARBA00009986"/>
    </source>
</evidence>
<reference evidence="9" key="1">
    <citation type="submission" date="2020-08" db="EMBL/GenBank/DDBJ databases">
        <title>Genome public.</title>
        <authorList>
            <person name="Liu C."/>
            <person name="Sun Q."/>
        </authorList>
    </citation>
    <scope>NUCLEOTIDE SEQUENCE</scope>
    <source>
        <strain evidence="9">NSJ-64</strain>
    </source>
</reference>
<feature type="domain" description="Aldehyde dehydrogenase" evidence="8">
    <location>
        <begin position="16"/>
        <end position="423"/>
    </location>
</feature>
<dbReference type="CDD" id="cd07136">
    <property type="entry name" value="ALDH_YwdH-P39616"/>
    <property type="match status" value="1"/>
</dbReference>
<keyword evidence="10" id="KW-1185">Reference proteome</keyword>
<dbReference type="Gene3D" id="3.40.309.10">
    <property type="entry name" value="Aldehyde Dehydrogenase, Chain A, domain 2"/>
    <property type="match status" value="1"/>
</dbReference>
<feature type="active site" evidence="5 6">
    <location>
        <position position="206"/>
    </location>
</feature>
<evidence type="ECO:0000313" key="10">
    <source>
        <dbReference type="Proteomes" id="UP000623678"/>
    </source>
</evidence>
<name>A0A926ELL8_9FIRM</name>
<dbReference type="Proteomes" id="UP000623678">
    <property type="component" value="Unassembled WGS sequence"/>
</dbReference>
<dbReference type="InterPro" id="IPR016163">
    <property type="entry name" value="Ald_DH_C"/>
</dbReference>
<accession>A0A926ELL8</accession>
<proteinExistence type="inferred from homology"/>
<dbReference type="FunFam" id="3.40.605.10:FF:000004">
    <property type="entry name" value="Aldehyde dehydrogenase"/>
    <property type="match status" value="1"/>
</dbReference>
<dbReference type="Pfam" id="PF00171">
    <property type="entry name" value="Aldedh"/>
    <property type="match status" value="1"/>
</dbReference>
<dbReference type="AlphaFoldDB" id="A0A926ELL8"/>
<dbReference type="InterPro" id="IPR016162">
    <property type="entry name" value="Ald_DH_N"/>
</dbReference>
<dbReference type="InterPro" id="IPR029510">
    <property type="entry name" value="Ald_DH_CS_GLU"/>
</dbReference>
<dbReference type="InterPro" id="IPR015590">
    <property type="entry name" value="Aldehyde_DH_dom"/>
</dbReference>
<organism evidence="9 10">
    <name type="scientific">Youxingia wuxianensis</name>
    <dbReference type="NCBI Taxonomy" id="2763678"/>
    <lineage>
        <taxon>Bacteria</taxon>
        <taxon>Bacillati</taxon>
        <taxon>Bacillota</taxon>
        <taxon>Clostridia</taxon>
        <taxon>Eubacteriales</taxon>
        <taxon>Oscillospiraceae</taxon>
        <taxon>Youxingia</taxon>
    </lineage>
</organism>
<dbReference type="InterPro" id="IPR012394">
    <property type="entry name" value="Aldehyde_DH_NAD(P)"/>
</dbReference>
<comment type="similarity">
    <text evidence="1 4 7">Belongs to the aldehyde dehydrogenase family.</text>
</comment>
<evidence type="ECO:0000256" key="2">
    <source>
        <dbReference type="ARBA" id="ARBA00023002"/>
    </source>
</evidence>
<evidence type="ECO:0000313" key="9">
    <source>
        <dbReference type="EMBL" id="MBC8584138.1"/>
    </source>
</evidence>
<dbReference type="InterPro" id="IPR016161">
    <property type="entry name" value="Ald_DH/histidinol_DH"/>
</dbReference>
<dbReference type="GO" id="GO:0004029">
    <property type="term" value="F:aldehyde dehydrogenase (NAD+) activity"/>
    <property type="evidence" value="ECO:0007669"/>
    <property type="project" value="TreeGrafter"/>
</dbReference>
<dbReference type="SUPFAM" id="SSF53720">
    <property type="entry name" value="ALDH-like"/>
    <property type="match status" value="1"/>
</dbReference>
<dbReference type="RefSeq" id="WP_262393990.1">
    <property type="nucleotide sequence ID" value="NZ_JACRTD010000001.1"/>
</dbReference>
<feature type="active site" evidence="5">
    <location>
        <position position="240"/>
    </location>
</feature>
<evidence type="ECO:0000256" key="6">
    <source>
        <dbReference type="PROSITE-ProRule" id="PRU10007"/>
    </source>
</evidence>
<dbReference type="PROSITE" id="PS00687">
    <property type="entry name" value="ALDEHYDE_DEHYDR_GLU"/>
    <property type="match status" value="1"/>
</dbReference>
<sequence length="451" mass="50520">MTLFEKQKEFFLSGKTHSLSLRKAALTRLYKAVSLYEDRLSDALYQDLGKSAFESYETEIGLILSEIRYTLHHLKRWAQPKSVPTSIVNFPGKSTIYPQPKGVVLIISPWNYPVLLLLSPLIAAIAAGNCACLKPSELAPHTSAVLGEMIRSFFSPKYISVCQGDERVSARLLTLPFDHIFFTGSPRVGKIVMEAAAKTLTPVTLELGGKSPCIVEETADLSLSAKRILWGKIVNAGQTCVAPDYLLVQDTVKDKLLTEMKKVLFAMYGNNPAEHPDYPKIINERHFHRLCRLITGTILCGGQIDQKNLKIAPTLLDHITLDDPSMKEEIFGPLLPVLTFSRLEEAIEIIRRFESPLALYLFTQSKEVKLRILKEISFGGGCINDTIMHLANENLPFGGVGASGMGAYHGKCGFDQFTHYKSVLEKGLFYDNHLRYPPYKYKLLPLKWILK</sequence>